<name>A0ABP6Y8S8_9FLAO</name>
<dbReference type="RefSeq" id="WP_345007007.1">
    <property type="nucleotide sequence ID" value="NZ_BAABCY010000078.1"/>
</dbReference>
<dbReference type="EMBL" id="BAABCY010000078">
    <property type="protein sequence ID" value="GAA3578174.1"/>
    <property type="molecule type" value="Genomic_DNA"/>
</dbReference>
<evidence type="ECO:0000313" key="2">
    <source>
        <dbReference type="Proteomes" id="UP001500954"/>
    </source>
</evidence>
<organism evidence="1 2">
    <name type="scientific">Snuella lapsa</name>
    <dbReference type="NCBI Taxonomy" id="870481"/>
    <lineage>
        <taxon>Bacteria</taxon>
        <taxon>Pseudomonadati</taxon>
        <taxon>Bacteroidota</taxon>
        <taxon>Flavobacteriia</taxon>
        <taxon>Flavobacteriales</taxon>
        <taxon>Flavobacteriaceae</taxon>
        <taxon>Snuella</taxon>
    </lineage>
</organism>
<dbReference type="Proteomes" id="UP001500954">
    <property type="component" value="Unassembled WGS sequence"/>
</dbReference>
<evidence type="ECO:0000313" key="1">
    <source>
        <dbReference type="EMBL" id="GAA3578174.1"/>
    </source>
</evidence>
<accession>A0ABP6Y8S8</accession>
<keyword evidence="2" id="KW-1185">Reference proteome</keyword>
<gene>
    <name evidence="1" type="ORF">GCM10022395_28620</name>
</gene>
<proteinExistence type="predicted"/>
<comment type="caution">
    <text evidence="1">The sequence shown here is derived from an EMBL/GenBank/DDBJ whole genome shotgun (WGS) entry which is preliminary data.</text>
</comment>
<evidence type="ECO:0008006" key="3">
    <source>
        <dbReference type="Google" id="ProtNLM"/>
    </source>
</evidence>
<protein>
    <recommendedName>
        <fullName evidence="3">Na(+)-translocating NADH-quinone reductase subunit F</fullName>
    </recommendedName>
</protein>
<sequence>MKTSIRLEQAVQKLYVAFHSNKLNPECCKQCAVGNILDNTESWKYLSDRHGSLKLNYVGIVNQNLGRKFNGYTPQELLHIEAIFLKACGYSLPLHYRGTRPTHPEDKDLLFKGLCAVIAYLCKLDGISNVMDYTKLFKTHSKRQNTLQQYFSTT</sequence>
<reference evidence="2" key="1">
    <citation type="journal article" date="2019" name="Int. J. Syst. Evol. Microbiol.">
        <title>The Global Catalogue of Microorganisms (GCM) 10K type strain sequencing project: providing services to taxonomists for standard genome sequencing and annotation.</title>
        <authorList>
            <consortium name="The Broad Institute Genomics Platform"/>
            <consortium name="The Broad Institute Genome Sequencing Center for Infectious Disease"/>
            <person name="Wu L."/>
            <person name="Ma J."/>
        </authorList>
    </citation>
    <scope>NUCLEOTIDE SEQUENCE [LARGE SCALE GENOMIC DNA]</scope>
    <source>
        <strain evidence="2">JCM 17111</strain>
    </source>
</reference>